<dbReference type="AlphaFoldDB" id="A0A367QXV3"/>
<gene>
    <name evidence="1" type="ORF">A6770_00790</name>
</gene>
<name>A0A367QXV3_9NOSO</name>
<dbReference type="EMBL" id="LXQD01000295">
    <property type="protein sequence ID" value="RCJ28965.1"/>
    <property type="molecule type" value="Genomic_DNA"/>
</dbReference>
<proteinExistence type="predicted"/>
<comment type="caution">
    <text evidence="1">The sequence shown here is derived from an EMBL/GenBank/DDBJ whole genome shotgun (WGS) entry which is preliminary data.</text>
</comment>
<dbReference type="GO" id="GO:0016874">
    <property type="term" value="F:ligase activity"/>
    <property type="evidence" value="ECO:0007669"/>
    <property type="project" value="UniProtKB-KW"/>
</dbReference>
<accession>A0A367QXV3</accession>
<dbReference type="SUPFAM" id="SSF55931">
    <property type="entry name" value="Glutamine synthetase/guanido kinase"/>
    <property type="match status" value="1"/>
</dbReference>
<reference evidence="1" key="1">
    <citation type="submission" date="2016-04" db="EMBL/GenBank/DDBJ databases">
        <authorList>
            <person name="Tabuchi Yagui T.R."/>
        </authorList>
    </citation>
    <scope>NUCLEOTIDE SEQUENCE [LARGE SCALE GENOMIC DNA]</scope>
    <source>
        <strain evidence="1">NIES-26</strain>
    </source>
</reference>
<dbReference type="InterPro" id="IPR014746">
    <property type="entry name" value="Gln_synth/guanido_kin_cat_dom"/>
</dbReference>
<keyword evidence="1" id="KW-0436">Ligase</keyword>
<dbReference type="Proteomes" id="UP000252107">
    <property type="component" value="Unassembled WGS sequence"/>
</dbReference>
<sequence length="371" mass="42032">MKFFFGIEHEVAFLNKEGKFADFTHTKFADFEQIIERLPTYPNDYPQLRVGDAGIKKKRWYIEGFERFANSEKPIDCLPKGIEIRTTIHSNIEDTITELSASFRLLCEIAADFGFSPVLTSFNPYKTLFEPQLPLNDYEIRRRQASPEKQTAHIPMLTYGPDLNISVSDLSIERLIDIGRKLTYYSPYIVPFSYSSPFYNGGLWDGLSVRTFVRTGKRPAALIFVEKQEQLIKSIPSLTKIARIPTEVGRIEFKACDSCDDFSIYAALLALLKGLILDETLLGRSTTPDAALHQLSAKEGFDNEVILTNTTKVLEASEVALGDDPDVNLLTPLKVLLATRKTKSHELIEGFQRVGSIEEALRQTYYLKHEA</sequence>
<evidence type="ECO:0000313" key="2">
    <source>
        <dbReference type="Proteomes" id="UP000252107"/>
    </source>
</evidence>
<dbReference type="Gene3D" id="3.30.590.20">
    <property type="match status" value="1"/>
</dbReference>
<evidence type="ECO:0000313" key="1">
    <source>
        <dbReference type="EMBL" id="RCJ28965.1"/>
    </source>
</evidence>
<keyword evidence="2" id="KW-1185">Reference proteome</keyword>
<protein>
    <submittedName>
        <fullName evidence="1">Glutamate--cysteine ligase</fullName>
    </submittedName>
</protein>
<organism evidence="1 2">
    <name type="scientific">Nostoc minutum NIES-26</name>
    <dbReference type="NCBI Taxonomy" id="1844469"/>
    <lineage>
        <taxon>Bacteria</taxon>
        <taxon>Bacillati</taxon>
        <taxon>Cyanobacteriota</taxon>
        <taxon>Cyanophyceae</taxon>
        <taxon>Nostocales</taxon>
        <taxon>Nostocaceae</taxon>
        <taxon>Nostoc</taxon>
    </lineage>
</organism>